<dbReference type="InterPro" id="IPR012808">
    <property type="entry name" value="CHP02453"/>
</dbReference>
<name>A0ABN3J0T1_9ACTN</name>
<dbReference type="InterPro" id="IPR015996">
    <property type="entry name" value="UCP028451"/>
</dbReference>
<organism evidence="1 2">
    <name type="scientific">Actinomadura vinacea</name>
    <dbReference type="NCBI Taxonomy" id="115336"/>
    <lineage>
        <taxon>Bacteria</taxon>
        <taxon>Bacillati</taxon>
        <taxon>Actinomycetota</taxon>
        <taxon>Actinomycetes</taxon>
        <taxon>Streptosporangiales</taxon>
        <taxon>Thermomonosporaceae</taxon>
        <taxon>Actinomadura</taxon>
    </lineage>
</organism>
<evidence type="ECO:0000313" key="1">
    <source>
        <dbReference type="EMBL" id="GAA2418224.1"/>
    </source>
</evidence>
<dbReference type="PIRSF" id="PIRSF028451">
    <property type="entry name" value="UCP028451"/>
    <property type="match status" value="1"/>
</dbReference>
<reference evidence="1 2" key="1">
    <citation type="journal article" date="2019" name="Int. J. Syst. Evol. Microbiol.">
        <title>The Global Catalogue of Microorganisms (GCM) 10K type strain sequencing project: providing services to taxonomists for standard genome sequencing and annotation.</title>
        <authorList>
            <consortium name="The Broad Institute Genomics Platform"/>
            <consortium name="The Broad Institute Genome Sequencing Center for Infectious Disease"/>
            <person name="Wu L."/>
            <person name="Ma J."/>
        </authorList>
    </citation>
    <scope>NUCLEOTIDE SEQUENCE [LARGE SCALE GENOMIC DNA]</scope>
    <source>
        <strain evidence="1 2">JCM 3325</strain>
    </source>
</reference>
<dbReference type="EMBL" id="BAAARW010000012">
    <property type="protein sequence ID" value="GAA2418224.1"/>
    <property type="molecule type" value="Genomic_DNA"/>
</dbReference>
<protein>
    <submittedName>
        <fullName evidence="1">DUF2461 domain-containing protein</fullName>
    </submittedName>
</protein>
<dbReference type="PANTHER" id="PTHR36452">
    <property type="entry name" value="CHROMOSOME 12, WHOLE GENOME SHOTGUN SEQUENCE"/>
    <property type="match status" value="1"/>
</dbReference>
<dbReference type="Pfam" id="PF09365">
    <property type="entry name" value="DUF2461"/>
    <property type="match status" value="1"/>
</dbReference>
<proteinExistence type="predicted"/>
<dbReference type="NCBIfam" id="TIGR02453">
    <property type="entry name" value="TIGR02453 family protein"/>
    <property type="match status" value="1"/>
</dbReference>
<dbReference type="PANTHER" id="PTHR36452:SF1">
    <property type="entry name" value="DUF2461 DOMAIN-CONTAINING PROTEIN"/>
    <property type="match status" value="1"/>
</dbReference>
<evidence type="ECO:0000313" key="2">
    <source>
        <dbReference type="Proteomes" id="UP001501231"/>
    </source>
</evidence>
<dbReference type="Proteomes" id="UP001501231">
    <property type="component" value="Unassembled WGS sequence"/>
</dbReference>
<accession>A0ABN3J0T1</accession>
<keyword evidence="2" id="KW-1185">Reference proteome</keyword>
<sequence length="211" mass="23781">MAFSGFTEETFAFYEGLLADNSKSYWTAHKDDYQRYVREPVAELCAELEPEFGPAKLFRPYRDVRFAADKTPYKTHQGAHAQGGLYVQIDADGLMVAGGMFAPDAERLRRYRAAVDADATGKELEAIVDALRAAGLEIAGDRLKTRPRGSRPDHPRLDLLRHRSLYAHEGWPADPWMGTPEAVDRVRASWRRLLPLVQWGNEHLGPPGFAR</sequence>
<dbReference type="RefSeq" id="WP_344589677.1">
    <property type="nucleotide sequence ID" value="NZ_BAAARW010000012.1"/>
</dbReference>
<comment type="caution">
    <text evidence="1">The sequence shown here is derived from an EMBL/GenBank/DDBJ whole genome shotgun (WGS) entry which is preliminary data.</text>
</comment>
<gene>
    <name evidence="1" type="ORF">GCM10010191_31170</name>
</gene>